<proteinExistence type="predicted"/>
<evidence type="ECO:0000256" key="1">
    <source>
        <dbReference type="SAM" id="MobiDB-lite"/>
    </source>
</evidence>
<evidence type="ECO:0000256" key="2">
    <source>
        <dbReference type="SAM" id="Phobius"/>
    </source>
</evidence>
<reference evidence="4 6" key="2">
    <citation type="submission" date="2018-08" db="EMBL/GenBank/DDBJ databases">
        <title>Genomic Encyclopedia of Archaeal and Bacterial Type Strains, Phase II (KMG-II): from individual species to whole genera.</title>
        <authorList>
            <person name="Goeker M."/>
        </authorList>
    </citation>
    <scope>NUCLEOTIDE SEQUENCE [LARGE SCALE GENOMIC DNA]</scope>
    <source>
        <strain evidence="4 6">DSM 2261</strain>
    </source>
</reference>
<feature type="compositionally biased region" description="Basic and acidic residues" evidence="1">
    <location>
        <begin position="170"/>
        <end position="181"/>
    </location>
</feature>
<reference evidence="3 5" key="1">
    <citation type="submission" date="2015-05" db="EMBL/GenBank/DDBJ databases">
        <title>Genome assembly of Archangium gephyra DSM 2261.</title>
        <authorList>
            <person name="Sharma G."/>
            <person name="Subramanian S."/>
        </authorList>
    </citation>
    <scope>NUCLEOTIDE SEQUENCE [LARGE SCALE GENOMIC DNA]</scope>
    <source>
        <strain evidence="3 5">DSM 2261</strain>
    </source>
</reference>
<gene>
    <name evidence="3" type="ORF">AA314_07197</name>
    <name evidence="4" type="ORF">ATI61_102629</name>
</gene>
<dbReference type="Proteomes" id="UP000035579">
    <property type="component" value="Chromosome"/>
</dbReference>
<dbReference type="KEGG" id="age:AA314_07197"/>
<evidence type="ECO:0000313" key="4">
    <source>
        <dbReference type="EMBL" id="REG36252.1"/>
    </source>
</evidence>
<organism evidence="3 5">
    <name type="scientific">Archangium gephyra</name>
    <dbReference type="NCBI Taxonomy" id="48"/>
    <lineage>
        <taxon>Bacteria</taxon>
        <taxon>Pseudomonadati</taxon>
        <taxon>Myxococcota</taxon>
        <taxon>Myxococcia</taxon>
        <taxon>Myxococcales</taxon>
        <taxon>Cystobacterineae</taxon>
        <taxon>Archangiaceae</taxon>
        <taxon>Archangium</taxon>
    </lineage>
</organism>
<dbReference type="Proteomes" id="UP000256345">
    <property type="component" value="Unassembled WGS sequence"/>
</dbReference>
<dbReference type="RefSeq" id="WP_053066942.1">
    <property type="nucleotide sequence ID" value="NZ_CP011509.1"/>
</dbReference>
<evidence type="ECO:0000313" key="6">
    <source>
        <dbReference type="Proteomes" id="UP000256345"/>
    </source>
</evidence>
<dbReference type="EMBL" id="CP011509">
    <property type="protein sequence ID" value="AKJ05571.1"/>
    <property type="molecule type" value="Genomic_DNA"/>
</dbReference>
<keyword evidence="2" id="KW-1133">Transmembrane helix</keyword>
<keyword evidence="2" id="KW-0812">Transmembrane</keyword>
<dbReference type="AlphaFoldDB" id="A0AAC8QEB3"/>
<dbReference type="EMBL" id="QUMU01000002">
    <property type="protein sequence ID" value="REG36252.1"/>
    <property type="molecule type" value="Genomic_DNA"/>
</dbReference>
<feature type="compositionally biased region" description="Low complexity" evidence="1">
    <location>
        <begin position="188"/>
        <end position="219"/>
    </location>
</feature>
<evidence type="ECO:0000313" key="3">
    <source>
        <dbReference type="EMBL" id="AKJ05571.1"/>
    </source>
</evidence>
<accession>A0AAC8QEB3</accession>
<keyword evidence="6" id="KW-1185">Reference proteome</keyword>
<feature type="transmembrane region" description="Helical" evidence="2">
    <location>
        <begin position="143"/>
        <end position="164"/>
    </location>
</feature>
<sequence>MAGLWLASTALADPPPLDGSPTDRIGVEAQEDLLALSWSDTEERLKGSIRPATPREGEPLQIDLQVGSFEGEDFEGPLILTLREEGATHGQSLTVKKSAQHWQATFTPENDGPHLLDVSFRTTRHKALHASLQVRQSRLPLRLGWAVLGLGCLALIGYTVRGLLKGERAEERALPPSEGREPVLPVDTPSAPASGTPAAAQSPTPGAEAPPGGEATATPVDAGAQPPDSAPKTSEGEPPA</sequence>
<evidence type="ECO:0000313" key="5">
    <source>
        <dbReference type="Proteomes" id="UP000035579"/>
    </source>
</evidence>
<feature type="region of interest" description="Disordered" evidence="1">
    <location>
        <begin position="170"/>
        <end position="240"/>
    </location>
</feature>
<name>A0AAC8QEB3_9BACT</name>
<protein>
    <submittedName>
        <fullName evidence="3">Uncharacterized protein</fullName>
    </submittedName>
</protein>
<keyword evidence="2" id="KW-0472">Membrane</keyword>